<proteinExistence type="predicted"/>
<evidence type="ECO:0000313" key="3">
    <source>
        <dbReference type="EMBL" id="GBO35854.1"/>
    </source>
</evidence>
<organism evidence="3 4">
    <name type="scientific">Araneus ventricosus</name>
    <name type="common">Orbweaver spider</name>
    <name type="synonym">Epeira ventricosa</name>
    <dbReference type="NCBI Taxonomy" id="182803"/>
    <lineage>
        <taxon>Eukaryota</taxon>
        <taxon>Metazoa</taxon>
        <taxon>Ecdysozoa</taxon>
        <taxon>Arthropoda</taxon>
        <taxon>Chelicerata</taxon>
        <taxon>Arachnida</taxon>
        <taxon>Araneae</taxon>
        <taxon>Araneomorphae</taxon>
        <taxon>Entelegynae</taxon>
        <taxon>Araneoidea</taxon>
        <taxon>Araneidae</taxon>
        <taxon>Araneus</taxon>
    </lineage>
</organism>
<dbReference type="Proteomes" id="UP000499080">
    <property type="component" value="Unassembled WGS sequence"/>
</dbReference>
<name>A0A4Y2WGS0_ARAVE</name>
<evidence type="ECO:0000313" key="2">
    <source>
        <dbReference type="EMBL" id="GBO35844.1"/>
    </source>
</evidence>
<gene>
    <name evidence="3" type="ORF">AVEN_220812_1</name>
    <name evidence="2" type="ORF">AVEN_260657_1</name>
</gene>
<evidence type="ECO:0000256" key="1">
    <source>
        <dbReference type="SAM" id="MobiDB-lite"/>
    </source>
</evidence>
<evidence type="ECO:0000313" key="4">
    <source>
        <dbReference type="Proteomes" id="UP000499080"/>
    </source>
</evidence>
<dbReference type="EMBL" id="BGPR01059903">
    <property type="protein sequence ID" value="GBO35854.1"/>
    <property type="molecule type" value="Genomic_DNA"/>
</dbReference>
<reference evidence="3 4" key="1">
    <citation type="journal article" date="2019" name="Sci. Rep.">
        <title>Orb-weaving spider Araneus ventricosus genome elucidates the spidroin gene catalogue.</title>
        <authorList>
            <person name="Kono N."/>
            <person name="Nakamura H."/>
            <person name="Ohtoshi R."/>
            <person name="Moran D.A.P."/>
            <person name="Shinohara A."/>
            <person name="Yoshida Y."/>
            <person name="Fujiwara M."/>
            <person name="Mori M."/>
            <person name="Tomita M."/>
            <person name="Arakawa K."/>
        </authorList>
    </citation>
    <scope>NUCLEOTIDE SEQUENCE [LARGE SCALE GENOMIC DNA]</scope>
</reference>
<feature type="region of interest" description="Disordered" evidence="1">
    <location>
        <begin position="61"/>
        <end position="90"/>
    </location>
</feature>
<dbReference type="AlphaFoldDB" id="A0A4Y2WGS0"/>
<sequence>MQQKIDLIPTRGNCGISSQGIKSRVVFNVIPLVWWPQPTSTDSPIGFKVHRDGRKSFGVVRKFEEEVPEQESSSSSDRGSKSQGHSTNSPRVAFKVDVYITKLN</sequence>
<comment type="caution">
    <text evidence="3">The sequence shown here is derived from an EMBL/GenBank/DDBJ whole genome shotgun (WGS) entry which is preliminary data.</text>
</comment>
<keyword evidence="4" id="KW-1185">Reference proteome</keyword>
<accession>A0A4Y2WGS0</accession>
<protein>
    <submittedName>
        <fullName evidence="3">Uncharacterized protein</fullName>
    </submittedName>
</protein>
<dbReference type="EMBL" id="BGPR01059897">
    <property type="protein sequence ID" value="GBO35844.1"/>
    <property type="molecule type" value="Genomic_DNA"/>
</dbReference>